<dbReference type="OrthoDB" id="1240423at2"/>
<protein>
    <submittedName>
        <fullName evidence="10">ATP-binding cassette, subfamily B</fullName>
    </submittedName>
</protein>
<dbReference type="Gene3D" id="3.40.50.300">
    <property type="entry name" value="P-loop containing nucleotide triphosphate hydrolases"/>
    <property type="match status" value="1"/>
</dbReference>
<dbReference type="GO" id="GO:0005524">
    <property type="term" value="F:ATP binding"/>
    <property type="evidence" value="ECO:0007669"/>
    <property type="project" value="UniProtKB-KW"/>
</dbReference>
<dbReference type="GO" id="GO:0034040">
    <property type="term" value="F:ATPase-coupled lipid transmembrane transporter activity"/>
    <property type="evidence" value="ECO:0007669"/>
    <property type="project" value="TreeGrafter"/>
</dbReference>
<evidence type="ECO:0000256" key="1">
    <source>
        <dbReference type="ARBA" id="ARBA00004651"/>
    </source>
</evidence>
<dbReference type="AlphaFoldDB" id="A0A521D1T3"/>
<dbReference type="PROSITE" id="PS50893">
    <property type="entry name" value="ABC_TRANSPORTER_2"/>
    <property type="match status" value="1"/>
</dbReference>
<keyword evidence="11" id="KW-1185">Reference proteome</keyword>
<dbReference type="PANTHER" id="PTHR24221:SF646">
    <property type="entry name" value="HAEMOLYSIN SECRETION ATP-BINDING PROTEIN"/>
    <property type="match status" value="1"/>
</dbReference>
<dbReference type="Pfam" id="PF00005">
    <property type="entry name" value="ABC_tran"/>
    <property type="match status" value="1"/>
</dbReference>
<feature type="transmembrane region" description="Helical" evidence="7">
    <location>
        <begin position="169"/>
        <end position="187"/>
    </location>
</feature>
<name>A0A521D1T3_9BACL</name>
<keyword evidence="4 10" id="KW-0067">ATP-binding</keyword>
<dbReference type="SUPFAM" id="SSF52540">
    <property type="entry name" value="P-loop containing nucleoside triphosphate hydrolases"/>
    <property type="match status" value="1"/>
</dbReference>
<feature type="domain" description="ABC transmembrane type-1" evidence="9">
    <location>
        <begin position="34"/>
        <end position="314"/>
    </location>
</feature>
<feature type="transmembrane region" description="Helical" evidence="7">
    <location>
        <begin position="145"/>
        <end position="163"/>
    </location>
</feature>
<dbReference type="InterPro" id="IPR011527">
    <property type="entry name" value="ABC1_TM_dom"/>
</dbReference>
<keyword evidence="2 7" id="KW-0812">Transmembrane</keyword>
<evidence type="ECO:0000256" key="3">
    <source>
        <dbReference type="ARBA" id="ARBA00022741"/>
    </source>
</evidence>
<evidence type="ECO:0000259" key="9">
    <source>
        <dbReference type="PROSITE" id="PS50929"/>
    </source>
</evidence>
<dbReference type="InterPro" id="IPR036640">
    <property type="entry name" value="ABC1_TM_sf"/>
</dbReference>
<keyword evidence="3" id="KW-0547">Nucleotide-binding</keyword>
<feature type="transmembrane region" description="Helical" evidence="7">
    <location>
        <begin position="66"/>
        <end position="87"/>
    </location>
</feature>
<dbReference type="GO" id="GO:0140359">
    <property type="term" value="F:ABC-type transporter activity"/>
    <property type="evidence" value="ECO:0007669"/>
    <property type="project" value="InterPro"/>
</dbReference>
<evidence type="ECO:0000313" key="10">
    <source>
        <dbReference type="EMBL" id="SMO65646.1"/>
    </source>
</evidence>
<dbReference type="PROSITE" id="PS50929">
    <property type="entry name" value="ABC_TM1F"/>
    <property type="match status" value="1"/>
</dbReference>
<dbReference type="InterPro" id="IPR017871">
    <property type="entry name" value="ABC_transporter-like_CS"/>
</dbReference>
<dbReference type="EMBL" id="FXTI01000005">
    <property type="protein sequence ID" value="SMO65646.1"/>
    <property type="molecule type" value="Genomic_DNA"/>
</dbReference>
<dbReference type="PROSITE" id="PS00211">
    <property type="entry name" value="ABC_TRANSPORTER_1"/>
    <property type="match status" value="1"/>
</dbReference>
<evidence type="ECO:0000256" key="7">
    <source>
        <dbReference type="SAM" id="Phobius"/>
    </source>
</evidence>
<gene>
    <name evidence="10" type="ORF">SAMN06264849_10567</name>
</gene>
<feature type="domain" description="ABC transporter" evidence="8">
    <location>
        <begin position="347"/>
        <end position="587"/>
    </location>
</feature>
<feature type="transmembrane region" description="Helical" evidence="7">
    <location>
        <begin position="25"/>
        <end position="46"/>
    </location>
</feature>
<dbReference type="RefSeq" id="WP_142505404.1">
    <property type="nucleotide sequence ID" value="NZ_FXTI01000005.1"/>
</dbReference>
<evidence type="ECO:0000256" key="2">
    <source>
        <dbReference type="ARBA" id="ARBA00022692"/>
    </source>
</evidence>
<dbReference type="InterPro" id="IPR027417">
    <property type="entry name" value="P-loop_NTPase"/>
</dbReference>
<dbReference type="SMART" id="SM00382">
    <property type="entry name" value="AAA"/>
    <property type="match status" value="1"/>
</dbReference>
<evidence type="ECO:0000313" key="11">
    <source>
        <dbReference type="Proteomes" id="UP000315636"/>
    </source>
</evidence>
<comment type="subcellular location">
    <subcellularLocation>
        <location evidence="1">Cell membrane</location>
        <topology evidence="1">Multi-pass membrane protein</topology>
    </subcellularLocation>
</comment>
<evidence type="ECO:0000256" key="4">
    <source>
        <dbReference type="ARBA" id="ARBA00022840"/>
    </source>
</evidence>
<keyword evidence="6 7" id="KW-0472">Membrane</keyword>
<dbReference type="InterPro" id="IPR003593">
    <property type="entry name" value="AAA+_ATPase"/>
</dbReference>
<dbReference type="Proteomes" id="UP000315636">
    <property type="component" value="Unassembled WGS sequence"/>
</dbReference>
<evidence type="ECO:0000256" key="6">
    <source>
        <dbReference type="ARBA" id="ARBA00023136"/>
    </source>
</evidence>
<feature type="transmembrane region" description="Helical" evidence="7">
    <location>
        <begin position="257"/>
        <end position="278"/>
    </location>
</feature>
<accession>A0A521D1T3</accession>
<evidence type="ECO:0000259" key="8">
    <source>
        <dbReference type="PROSITE" id="PS50893"/>
    </source>
</evidence>
<sequence length="600" mass="68707">MSNLRQVLKAVGYAFGVVWRTHKSYLFVTVTIRILLGLIPLSMVWMTKELINQVVRMVQTGEGFSAVLTLLSFQMVVILFGYALSLWTEVNDQKMDNLIGLSIKKNLLEKVNRLPFLTFEDPVFYDRFQRSVESREQLTNMVKQALSFGTDLITITSLVGYLMGIHWGLTVILIIGTLPVLMIDMRFGGMRYQLMRYLTPFTRKEQYLSYLLSLRDHLKEVRLFQLGDYLIREWSRIFRLDADKKLDLIKKQSRWNMAGRTFLTLTYAASGILVVFLIRSGQVLVGDLVAVLQSIQNVQDKLTSSTRTISMFYEGSFYVRDIEQFLNQKERTTQETSLVSVDRIREIEIEGLTFRYPNQKEPAIQDIHLDIYPGKKIAIIGENGSGKTTLIKCLSGLYELDSPMIRVNGLPLSSVDLASYHRRVAVLFQDYIRYNLTAKENIGFGRVESMNRLDEIEAAAAKTDIDRYLNQLPEGYESLLGRYFNKGNELSGGQWQKVALSRAWFRDSDVVILDEPTSALDPRSEIDIVEQLFRSAKDKAVIFITHRLGASSLADEILVMRSGKVVERGGHDELLSAGGEYSRLYRTQARWYLQKEESIG</sequence>
<dbReference type="InterPro" id="IPR003439">
    <property type="entry name" value="ABC_transporter-like_ATP-bd"/>
</dbReference>
<reference evidence="10 11" key="1">
    <citation type="submission" date="2017-05" db="EMBL/GenBank/DDBJ databases">
        <authorList>
            <person name="Varghese N."/>
            <person name="Submissions S."/>
        </authorList>
    </citation>
    <scope>NUCLEOTIDE SEQUENCE [LARGE SCALE GENOMIC DNA]</scope>
    <source>
        <strain evidence="10 11">DSM 45474</strain>
    </source>
</reference>
<organism evidence="10 11">
    <name type="scientific">Melghirimyces algeriensis</name>
    <dbReference type="NCBI Taxonomy" id="910412"/>
    <lineage>
        <taxon>Bacteria</taxon>
        <taxon>Bacillati</taxon>
        <taxon>Bacillota</taxon>
        <taxon>Bacilli</taxon>
        <taxon>Bacillales</taxon>
        <taxon>Thermoactinomycetaceae</taxon>
        <taxon>Melghirimyces</taxon>
    </lineage>
</organism>
<proteinExistence type="predicted"/>
<dbReference type="Gene3D" id="1.20.1560.10">
    <property type="entry name" value="ABC transporter type 1, transmembrane domain"/>
    <property type="match status" value="1"/>
</dbReference>
<dbReference type="SUPFAM" id="SSF90123">
    <property type="entry name" value="ABC transporter transmembrane region"/>
    <property type="match status" value="1"/>
</dbReference>
<dbReference type="PANTHER" id="PTHR24221">
    <property type="entry name" value="ATP-BINDING CASSETTE SUB-FAMILY B"/>
    <property type="match status" value="1"/>
</dbReference>
<dbReference type="GO" id="GO:0005886">
    <property type="term" value="C:plasma membrane"/>
    <property type="evidence" value="ECO:0007669"/>
    <property type="project" value="UniProtKB-SubCell"/>
</dbReference>
<keyword evidence="5 7" id="KW-1133">Transmembrane helix</keyword>
<dbReference type="GO" id="GO:0016887">
    <property type="term" value="F:ATP hydrolysis activity"/>
    <property type="evidence" value="ECO:0007669"/>
    <property type="project" value="InterPro"/>
</dbReference>
<dbReference type="InterPro" id="IPR039421">
    <property type="entry name" value="Type_1_exporter"/>
</dbReference>
<evidence type="ECO:0000256" key="5">
    <source>
        <dbReference type="ARBA" id="ARBA00022989"/>
    </source>
</evidence>